<evidence type="ECO:0000313" key="3">
    <source>
        <dbReference type="Proteomes" id="UP001152747"/>
    </source>
</evidence>
<evidence type="ECO:0000256" key="1">
    <source>
        <dbReference type="SAM" id="Phobius"/>
    </source>
</evidence>
<dbReference type="Proteomes" id="UP001152747">
    <property type="component" value="Unassembled WGS sequence"/>
</dbReference>
<keyword evidence="1" id="KW-0472">Membrane</keyword>
<proteinExistence type="predicted"/>
<keyword evidence="3" id="KW-1185">Reference proteome</keyword>
<protein>
    <submittedName>
        <fullName evidence="2">Uncharacterized protein</fullName>
    </submittedName>
</protein>
<reference evidence="2" key="1">
    <citation type="submission" date="2022-11" db="EMBL/GenBank/DDBJ databases">
        <authorList>
            <person name="Kikuchi T."/>
        </authorList>
    </citation>
    <scope>NUCLEOTIDE SEQUENCE</scope>
    <source>
        <strain evidence="2">PS1010</strain>
    </source>
</reference>
<accession>A0A9P1ILC3</accession>
<name>A0A9P1ILC3_9PELO</name>
<evidence type="ECO:0000313" key="2">
    <source>
        <dbReference type="EMBL" id="CAI5447185.1"/>
    </source>
</evidence>
<sequence length="159" mass="19009">MEDFEIAVWKRKWKNDCMNHSLRLGFAYSTLCLAYIIMLPILLSAWCEMYLDIYHDTTKFPSILVFTVYTINITLLLHTATNYFISYFDYCSTFLIYNCCYIHWILIHFIISGIVFLYDHERKVWLTNEARTIVLIIIAIFHLCLTAYSDWFLDKYCAS</sequence>
<feature type="transmembrane region" description="Helical" evidence="1">
    <location>
        <begin position="94"/>
        <end position="118"/>
    </location>
</feature>
<feature type="transmembrane region" description="Helical" evidence="1">
    <location>
        <begin position="130"/>
        <end position="149"/>
    </location>
</feature>
<dbReference type="AlphaFoldDB" id="A0A9P1ILC3"/>
<feature type="transmembrane region" description="Helical" evidence="1">
    <location>
        <begin position="63"/>
        <end position="88"/>
    </location>
</feature>
<feature type="transmembrane region" description="Helical" evidence="1">
    <location>
        <begin position="26"/>
        <end position="51"/>
    </location>
</feature>
<organism evidence="2 3">
    <name type="scientific">Caenorhabditis angaria</name>
    <dbReference type="NCBI Taxonomy" id="860376"/>
    <lineage>
        <taxon>Eukaryota</taxon>
        <taxon>Metazoa</taxon>
        <taxon>Ecdysozoa</taxon>
        <taxon>Nematoda</taxon>
        <taxon>Chromadorea</taxon>
        <taxon>Rhabditida</taxon>
        <taxon>Rhabditina</taxon>
        <taxon>Rhabditomorpha</taxon>
        <taxon>Rhabditoidea</taxon>
        <taxon>Rhabditidae</taxon>
        <taxon>Peloderinae</taxon>
        <taxon>Caenorhabditis</taxon>
    </lineage>
</organism>
<dbReference type="EMBL" id="CANHGI010000004">
    <property type="protein sequence ID" value="CAI5447185.1"/>
    <property type="molecule type" value="Genomic_DNA"/>
</dbReference>
<keyword evidence="1" id="KW-1133">Transmembrane helix</keyword>
<keyword evidence="1" id="KW-0812">Transmembrane</keyword>
<comment type="caution">
    <text evidence="2">The sequence shown here is derived from an EMBL/GenBank/DDBJ whole genome shotgun (WGS) entry which is preliminary data.</text>
</comment>
<gene>
    <name evidence="2" type="ORF">CAMP_LOCUS9822</name>
</gene>